<keyword evidence="2" id="KW-0472">Membrane</keyword>
<feature type="transmembrane region" description="Helical" evidence="2">
    <location>
        <begin position="422"/>
        <end position="442"/>
    </location>
</feature>
<evidence type="ECO:0000256" key="2">
    <source>
        <dbReference type="SAM" id="Phobius"/>
    </source>
</evidence>
<proteinExistence type="predicted"/>
<feature type="compositionally biased region" description="Basic residues" evidence="1">
    <location>
        <begin position="134"/>
        <end position="154"/>
    </location>
</feature>
<dbReference type="Proteomes" id="UP000800041">
    <property type="component" value="Unassembled WGS sequence"/>
</dbReference>
<name>A0A6G1GKI1_9PEZI</name>
<keyword evidence="2" id="KW-0812">Transmembrane</keyword>
<feature type="compositionally biased region" description="Polar residues" evidence="1">
    <location>
        <begin position="264"/>
        <end position="282"/>
    </location>
</feature>
<gene>
    <name evidence="4" type="ORF">K402DRAFT_398603</name>
</gene>
<keyword evidence="3" id="KW-0732">Signal</keyword>
<feature type="chain" id="PRO_5026347919" evidence="3">
    <location>
        <begin position="17"/>
        <end position="443"/>
    </location>
</feature>
<dbReference type="AlphaFoldDB" id="A0A6G1GKI1"/>
<feature type="region of interest" description="Disordered" evidence="1">
    <location>
        <begin position="119"/>
        <end position="175"/>
    </location>
</feature>
<evidence type="ECO:0000256" key="1">
    <source>
        <dbReference type="SAM" id="MobiDB-lite"/>
    </source>
</evidence>
<evidence type="ECO:0000256" key="3">
    <source>
        <dbReference type="SAM" id="SignalP"/>
    </source>
</evidence>
<feature type="compositionally biased region" description="Basic residues" evidence="1">
    <location>
        <begin position="246"/>
        <end position="262"/>
    </location>
</feature>
<feature type="signal peptide" evidence="3">
    <location>
        <begin position="1"/>
        <end position="16"/>
    </location>
</feature>
<evidence type="ECO:0000313" key="5">
    <source>
        <dbReference type="Proteomes" id="UP000800041"/>
    </source>
</evidence>
<feature type="compositionally biased region" description="Basic and acidic residues" evidence="1">
    <location>
        <begin position="235"/>
        <end position="245"/>
    </location>
</feature>
<keyword evidence="2" id="KW-1133">Transmembrane helix</keyword>
<evidence type="ECO:0000313" key="4">
    <source>
        <dbReference type="EMBL" id="KAF1981324.1"/>
    </source>
</evidence>
<organism evidence="4 5">
    <name type="scientific">Aulographum hederae CBS 113979</name>
    <dbReference type="NCBI Taxonomy" id="1176131"/>
    <lineage>
        <taxon>Eukaryota</taxon>
        <taxon>Fungi</taxon>
        <taxon>Dikarya</taxon>
        <taxon>Ascomycota</taxon>
        <taxon>Pezizomycotina</taxon>
        <taxon>Dothideomycetes</taxon>
        <taxon>Pleosporomycetidae</taxon>
        <taxon>Aulographales</taxon>
        <taxon>Aulographaceae</taxon>
    </lineage>
</organism>
<feature type="compositionally biased region" description="Polar residues" evidence="1">
    <location>
        <begin position="216"/>
        <end position="234"/>
    </location>
</feature>
<dbReference type="EMBL" id="ML977201">
    <property type="protein sequence ID" value="KAF1981324.1"/>
    <property type="molecule type" value="Genomic_DNA"/>
</dbReference>
<accession>A0A6G1GKI1</accession>
<protein>
    <submittedName>
        <fullName evidence="4">Uncharacterized protein</fullName>
    </submittedName>
</protein>
<sequence>MLKINLLHLASSVVSGQLSPPPMKASRQKVSCILMPNKRHDFFAHFRTATAFWGPNVKSKSLEHGQTPPPAFGVLDTDRSVFPRITEGPQAEAFETDGKRDFVALSRLGNAIWAPGKRIHQEDVQTANDGPRKATPRLRPHSSRHHRERGKRTLARLSDNTPSAPSAVITKLRLRSEPKLDRKLLSNQESTQMDPNISSIDLYTQTGFQNEAQLSVSTQAEDAMDPQTNQPSETETSHILKESPRLQRKRRTSSRILQKKPKTLQDNFQKETQGQTDTQATPEANGKLLLRTGTLGAILEKMPPKLIRHTVGPLVKRTVDKTSAIVRRVDVTSMPFDAAEERYWRRYAKHSLSAAETEKATQGTGNGPTGTARIDCGSDRTGWTARIGKVHQERDGTPTSVSKIVCFQTCQLLGRRSEEGGFVSSLFGSLGFWGFGVGFPLYK</sequence>
<reference evidence="4" key="1">
    <citation type="journal article" date="2020" name="Stud. Mycol.">
        <title>101 Dothideomycetes genomes: a test case for predicting lifestyles and emergence of pathogens.</title>
        <authorList>
            <person name="Haridas S."/>
            <person name="Albert R."/>
            <person name="Binder M."/>
            <person name="Bloem J."/>
            <person name="Labutti K."/>
            <person name="Salamov A."/>
            <person name="Andreopoulos B."/>
            <person name="Baker S."/>
            <person name="Barry K."/>
            <person name="Bills G."/>
            <person name="Bluhm B."/>
            <person name="Cannon C."/>
            <person name="Castanera R."/>
            <person name="Culley D."/>
            <person name="Daum C."/>
            <person name="Ezra D."/>
            <person name="Gonzalez J."/>
            <person name="Henrissat B."/>
            <person name="Kuo A."/>
            <person name="Liang C."/>
            <person name="Lipzen A."/>
            <person name="Lutzoni F."/>
            <person name="Magnuson J."/>
            <person name="Mondo S."/>
            <person name="Nolan M."/>
            <person name="Ohm R."/>
            <person name="Pangilinan J."/>
            <person name="Park H.-J."/>
            <person name="Ramirez L."/>
            <person name="Alfaro M."/>
            <person name="Sun H."/>
            <person name="Tritt A."/>
            <person name="Yoshinaga Y."/>
            <person name="Zwiers L.-H."/>
            <person name="Turgeon B."/>
            <person name="Goodwin S."/>
            <person name="Spatafora J."/>
            <person name="Crous P."/>
            <person name="Grigoriev I."/>
        </authorList>
    </citation>
    <scope>NUCLEOTIDE SEQUENCE</scope>
    <source>
        <strain evidence="4">CBS 113979</strain>
    </source>
</reference>
<feature type="region of interest" description="Disordered" evidence="1">
    <location>
        <begin position="216"/>
        <end position="284"/>
    </location>
</feature>
<keyword evidence="5" id="KW-1185">Reference proteome</keyword>
<feature type="region of interest" description="Disordered" evidence="1">
    <location>
        <begin position="354"/>
        <end position="373"/>
    </location>
</feature>